<evidence type="ECO:0000256" key="6">
    <source>
        <dbReference type="SAM" id="Phobius"/>
    </source>
</evidence>
<feature type="domain" description="Rhodopsin" evidence="7">
    <location>
        <begin position="27"/>
        <end position="286"/>
    </location>
</feature>
<reference evidence="9" key="1">
    <citation type="journal article" date="2016" name="Genome Announc.">
        <title>Draft genome sequences of fungus Aspergillus calidoustus.</title>
        <authorList>
            <person name="Horn F."/>
            <person name="Linde J."/>
            <person name="Mattern D.J."/>
            <person name="Walther G."/>
            <person name="Guthke R."/>
            <person name="Scherlach K."/>
            <person name="Martin K."/>
            <person name="Brakhage A.A."/>
            <person name="Petzke L."/>
            <person name="Valiante V."/>
        </authorList>
    </citation>
    <scope>NUCLEOTIDE SEQUENCE [LARGE SCALE GENOMIC DNA]</scope>
    <source>
        <strain evidence="9">SF006504</strain>
    </source>
</reference>
<evidence type="ECO:0000256" key="3">
    <source>
        <dbReference type="ARBA" id="ARBA00022989"/>
    </source>
</evidence>
<dbReference type="InterPro" id="IPR052337">
    <property type="entry name" value="SAT4-like"/>
</dbReference>
<dbReference type="OMA" id="GWIMETT"/>
<evidence type="ECO:0000256" key="4">
    <source>
        <dbReference type="ARBA" id="ARBA00023136"/>
    </source>
</evidence>
<feature type="transmembrane region" description="Helical" evidence="6">
    <location>
        <begin position="42"/>
        <end position="63"/>
    </location>
</feature>
<dbReference type="EMBL" id="CDMC01000003">
    <property type="protein sequence ID" value="CEL03140.1"/>
    <property type="molecule type" value="Genomic_DNA"/>
</dbReference>
<evidence type="ECO:0000313" key="9">
    <source>
        <dbReference type="Proteomes" id="UP000054771"/>
    </source>
</evidence>
<evidence type="ECO:0000256" key="2">
    <source>
        <dbReference type="ARBA" id="ARBA00022692"/>
    </source>
</evidence>
<comment type="similarity">
    <text evidence="5">Belongs to the SAT4 family.</text>
</comment>
<dbReference type="Pfam" id="PF20684">
    <property type="entry name" value="Fung_rhodopsin"/>
    <property type="match status" value="1"/>
</dbReference>
<dbReference type="GO" id="GO:0016020">
    <property type="term" value="C:membrane"/>
    <property type="evidence" value="ECO:0007669"/>
    <property type="project" value="UniProtKB-SubCell"/>
</dbReference>
<organism evidence="8 9">
    <name type="scientific">Aspergillus calidoustus</name>
    <dbReference type="NCBI Taxonomy" id="454130"/>
    <lineage>
        <taxon>Eukaryota</taxon>
        <taxon>Fungi</taxon>
        <taxon>Dikarya</taxon>
        <taxon>Ascomycota</taxon>
        <taxon>Pezizomycotina</taxon>
        <taxon>Eurotiomycetes</taxon>
        <taxon>Eurotiomycetidae</taxon>
        <taxon>Eurotiales</taxon>
        <taxon>Aspergillaceae</taxon>
        <taxon>Aspergillus</taxon>
        <taxon>Aspergillus subgen. Nidulantes</taxon>
    </lineage>
</organism>
<feature type="transmembrane region" description="Helical" evidence="6">
    <location>
        <begin position="12"/>
        <end position="30"/>
    </location>
</feature>
<dbReference type="PANTHER" id="PTHR33048">
    <property type="entry name" value="PTH11-LIKE INTEGRAL MEMBRANE PROTEIN (AFU_ORTHOLOGUE AFUA_5G11245)"/>
    <property type="match status" value="1"/>
</dbReference>
<keyword evidence="2 6" id="KW-0812">Transmembrane</keyword>
<evidence type="ECO:0000256" key="5">
    <source>
        <dbReference type="ARBA" id="ARBA00038359"/>
    </source>
</evidence>
<accession>A0A0U5GQU6</accession>
<evidence type="ECO:0000313" key="8">
    <source>
        <dbReference type="EMBL" id="CEL03140.1"/>
    </source>
</evidence>
<evidence type="ECO:0000256" key="1">
    <source>
        <dbReference type="ARBA" id="ARBA00004141"/>
    </source>
</evidence>
<dbReference type="Proteomes" id="UP000054771">
    <property type="component" value="Unassembled WGS sequence"/>
</dbReference>
<proteinExistence type="inferred from homology"/>
<dbReference type="OrthoDB" id="5393606at2759"/>
<keyword evidence="3 6" id="KW-1133">Transmembrane helix</keyword>
<dbReference type="PANTHER" id="PTHR33048:SF134">
    <property type="entry name" value="INTEGRAL MEMBRANE PROTEIN"/>
    <property type="match status" value="1"/>
</dbReference>
<keyword evidence="4 6" id="KW-0472">Membrane</keyword>
<evidence type="ECO:0000259" key="7">
    <source>
        <dbReference type="Pfam" id="PF20684"/>
    </source>
</evidence>
<gene>
    <name evidence="8" type="ORF">ASPCAL04297</name>
</gene>
<dbReference type="AlphaFoldDB" id="A0A0U5GQU6"/>
<feature type="transmembrane region" description="Helical" evidence="6">
    <location>
        <begin position="261"/>
        <end position="282"/>
    </location>
</feature>
<feature type="transmembrane region" description="Helical" evidence="6">
    <location>
        <begin position="170"/>
        <end position="199"/>
    </location>
</feature>
<feature type="transmembrane region" description="Helical" evidence="6">
    <location>
        <begin position="95"/>
        <end position="116"/>
    </location>
</feature>
<name>A0A0U5GQU6_ASPCI</name>
<feature type="transmembrane region" description="Helical" evidence="6">
    <location>
        <begin position="128"/>
        <end position="150"/>
    </location>
</feature>
<dbReference type="InterPro" id="IPR049326">
    <property type="entry name" value="Rhodopsin_dom_fungi"/>
</dbReference>
<keyword evidence="9" id="KW-1185">Reference proteome</keyword>
<comment type="subcellular location">
    <subcellularLocation>
        <location evidence="1">Membrane</location>
        <topology evidence="1">Multi-pass membrane protein</topology>
    </subcellularLocation>
</comment>
<feature type="transmembrane region" description="Helical" evidence="6">
    <location>
        <begin position="211"/>
        <end position="241"/>
    </location>
</feature>
<protein>
    <recommendedName>
        <fullName evidence="7">Rhodopsin domain-containing protein</fullName>
    </recommendedName>
</protein>
<sequence length="384" mass="41981">MTYATEGSVMALGLLFSVLGTAVVVTRLVVQHRRAGAQADDWFVLAAWVFLIALCSLMIAGSATHTFGSHSPPGLGPAFYFYEDAQLRLTRKLQYSFDILSVWALGCLKLSILLSYRRLFPIGRAKLINSALLLATVVWTVTFTIALIVQCGSHLGSRFRSLQQIEANCANVFVMSIALVATDVAVDLIILVIPIFMVFPLQMPLKKRLGVIAILMLGMSATACGIARLGLFAALLGPTLFSNPTVAGFPTHDDTGIVSSHIFWSMLEVGIASIAVSLPVLYSLRRRWSLRGVYRYFQSLVSLTRRSGTPGARHSDQEMIIMPHDHTHPVGQGLGDNRRGWDVQISRSVTHSLESRDQYGSEIELVPATTAAKPVKSHGTQAEW</sequence>
<dbReference type="STRING" id="454130.A0A0U5GQU6"/>